<feature type="repeat" description="WD" evidence="5">
    <location>
        <begin position="267"/>
        <end position="303"/>
    </location>
</feature>
<dbReference type="Gene3D" id="2.130.10.10">
    <property type="entry name" value="YVTN repeat-like/Quinoprotein amine dehydrogenase"/>
    <property type="match status" value="2"/>
</dbReference>
<dbReference type="GO" id="GO:0008360">
    <property type="term" value="P:regulation of cell shape"/>
    <property type="evidence" value="ECO:0007669"/>
    <property type="project" value="TreeGrafter"/>
</dbReference>
<organism evidence="8 9">
    <name type="scientific">Leptobrachium leishanense</name>
    <name type="common">Leishan spiny toad</name>
    <dbReference type="NCBI Taxonomy" id="445787"/>
    <lineage>
        <taxon>Eukaryota</taxon>
        <taxon>Metazoa</taxon>
        <taxon>Chordata</taxon>
        <taxon>Craniata</taxon>
        <taxon>Vertebrata</taxon>
        <taxon>Euteleostomi</taxon>
        <taxon>Amphibia</taxon>
        <taxon>Batrachia</taxon>
        <taxon>Anura</taxon>
        <taxon>Pelobatoidea</taxon>
        <taxon>Megophryidae</taxon>
        <taxon>Leptobrachium</taxon>
    </lineage>
</organism>
<keyword evidence="2" id="KW-0677">Repeat</keyword>
<feature type="compositionally biased region" description="Polar residues" evidence="6">
    <location>
        <begin position="1655"/>
        <end position="1668"/>
    </location>
</feature>
<evidence type="ECO:0000313" key="9">
    <source>
        <dbReference type="Proteomes" id="UP000694569"/>
    </source>
</evidence>
<dbReference type="InterPro" id="IPR057452">
    <property type="entry name" value="BRWD/PHIP_N"/>
</dbReference>
<feature type="compositionally biased region" description="Basic and acidic residues" evidence="6">
    <location>
        <begin position="1271"/>
        <end position="1280"/>
    </location>
</feature>
<dbReference type="CDD" id="cd05529">
    <property type="entry name" value="Bromo_WDR9_I_like"/>
    <property type="match status" value="1"/>
</dbReference>
<dbReference type="PROSITE" id="PS00678">
    <property type="entry name" value="WD_REPEATS_1"/>
    <property type="match status" value="1"/>
</dbReference>
<dbReference type="InterPro" id="IPR036322">
    <property type="entry name" value="WD40_repeat_dom_sf"/>
</dbReference>
<dbReference type="InterPro" id="IPR036427">
    <property type="entry name" value="Bromodomain-like_sf"/>
</dbReference>
<feature type="region of interest" description="Disordered" evidence="6">
    <location>
        <begin position="664"/>
        <end position="724"/>
    </location>
</feature>
<dbReference type="GeneTree" id="ENSGT00950000183107"/>
<keyword evidence="3 4" id="KW-0103">Bromodomain</keyword>
<dbReference type="PANTHER" id="PTHR16266:SF26">
    <property type="entry name" value="BROMODOMAIN AND WD REPEAT-CONTAINING PROTEIN 1"/>
    <property type="match status" value="1"/>
</dbReference>
<reference evidence="8" key="2">
    <citation type="submission" date="2025-09" db="UniProtKB">
        <authorList>
            <consortium name="Ensembl"/>
        </authorList>
    </citation>
    <scope>IDENTIFICATION</scope>
</reference>
<dbReference type="Ensembl" id="ENSLLET00000008324.1">
    <property type="protein sequence ID" value="ENSLLEP00000008002.1"/>
    <property type="gene ID" value="ENSLLEG00000005021.1"/>
</dbReference>
<dbReference type="GO" id="GO:0005634">
    <property type="term" value="C:nucleus"/>
    <property type="evidence" value="ECO:0007669"/>
    <property type="project" value="TreeGrafter"/>
</dbReference>
<dbReference type="PROSITE" id="PS50014">
    <property type="entry name" value="BROMODOMAIN_2"/>
    <property type="match status" value="1"/>
</dbReference>
<keyword evidence="9" id="KW-1185">Reference proteome</keyword>
<dbReference type="Pfam" id="PF00400">
    <property type="entry name" value="WD40"/>
    <property type="match status" value="5"/>
</dbReference>
<dbReference type="InterPro" id="IPR001680">
    <property type="entry name" value="WD40_rpt"/>
</dbReference>
<feature type="compositionally biased region" description="Polar residues" evidence="6">
    <location>
        <begin position="1626"/>
        <end position="1647"/>
    </location>
</feature>
<feature type="repeat" description="WD" evidence="5">
    <location>
        <begin position="225"/>
        <end position="266"/>
    </location>
</feature>
<feature type="repeat" description="WD" evidence="5">
    <location>
        <begin position="466"/>
        <end position="508"/>
    </location>
</feature>
<evidence type="ECO:0000256" key="3">
    <source>
        <dbReference type="ARBA" id="ARBA00023117"/>
    </source>
</evidence>
<feature type="compositionally biased region" description="Low complexity" evidence="6">
    <location>
        <begin position="1467"/>
        <end position="1479"/>
    </location>
</feature>
<dbReference type="CDD" id="cd00200">
    <property type="entry name" value="WD40"/>
    <property type="match status" value="1"/>
</dbReference>
<dbReference type="PANTHER" id="PTHR16266">
    <property type="entry name" value="WD REPEAT DOMAIN 9"/>
    <property type="match status" value="1"/>
</dbReference>
<dbReference type="Pfam" id="PF25313">
    <property type="entry name" value="BRWD_AD"/>
    <property type="match status" value="1"/>
</dbReference>
<dbReference type="Pfam" id="PF00439">
    <property type="entry name" value="Bromodomain"/>
    <property type="match status" value="1"/>
</dbReference>
<feature type="compositionally biased region" description="Polar residues" evidence="6">
    <location>
        <begin position="1283"/>
        <end position="1294"/>
    </location>
</feature>
<feature type="compositionally biased region" description="Polar residues" evidence="6">
    <location>
        <begin position="1719"/>
        <end position="1729"/>
    </location>
</feature>
<evidence type="ECO:0000256" key="6">
    <source>
        <dbReference type="SAM" id="MobiDB-lite"/>
    </source>
</evidence>
<evidence type="ECO:0000259" key="7">
    <source>
        <dbReference type="PROSITE" id="PS50014"/>
    </source>
</evidence>
<dbReference type="PROSITE" id="PS50082">
    <property type="entry name" value="WD_REPEATS_2"/>
    <property type="match status" value="5"/>
</dbReference>
<feature type="compositionally biased region" description="Polar residues" evidence="6">
    <location>
        <begin position="1597"/>
        <end position="1606"/>
    </location>
</feature>
<feature type="repeat" description="WD" evidence="5">
    <location>
        <begin position="365"/>
        <end position="406"/>
    </location>
</feature>
<evidence type="ECO:0000256" key="2">
    <source>
        <dbReference type="ARBA" id="ARBA00022737"/>
    </source>
</evidence>
<feature type="compositionally biased region" description="Basic and acidic residues" evidence="6">
    <location>
        <begin position="1500"/>
        <end position="1512"/>
    </location>
</feature>
<feature type="domain" description="Bromo" evidence="7">
    <location>
        <begin position="1155"/>
        <end position="1225"/>
    </location>
</feature>
<reference evidence="8" key="1">
    <citation type="submission" date="2025-08" db="UniProtKB">
        <authorList>
            <consortium name="Ensembl"/>
        </authorList>
    </citation>
    <scope>IDENTIFICATION</scope>
</reference>
<dbReference type="InterPro" id="IPR052060">
    <property type="entry name" value="Bromo_WD_repeat"/>
</dbReference>
<dbReference type="Proteomes" id="UP000694569">
    <property type="component" value="Unplaced"/>
</dbReference>
<evidence type="ECO:0000256" key="1">
    <source>
        <dbReference type="ARBA" id="ARBA00022574"/>
    </source>
</evidence>
<protein>
    <submittedName>
        <fullName evidence="8">Bromodomain and WD repeat domain containing 1</fullName>
    </submittedName>
</protein>
<proteinExistence type="predicted"/>
<feature type="repeat" description="WD" evidence="5">
    <location>
        <begin position="183"/>
        <end position="224"/>
    </location>
</feature>
<feature type="compositionally biased region" description="Low complexity" evidence="6">
    <location>
        <begin position="1696"/>
        <end position="1710"/>
    </location>
</feature>
<feature type="compositionally biased region" description="Polar residues" evidence="6">
    <location>
        <begin position="709"/>
        <end position="724"/>
    </location>
</feature>
<dbReference type="InterPro" id="IPR057451">
    <property type="entry name" value="BRWD/PHIP_AD"/>
</dbReference>
<feature type="compositionally biased region" description="Basic and acidic residues" evidence="6">
    <location>
        <begin position="843"/>
        <end position="855"/>
    </location>
</feature>
<feature type="compositionally biased region" description="Low complexity" evidence="6">
    <location>
        <begin position="1252"/>
        <end position="1263"/>
    </location>
</feature>
<dbReference type="Pfam" id="PF25437">
    <property type="entry name" value="BRWD1_N"/>
    <property type="match status" value="1"/>
</dbReference>
<evidence type="ECO:0000256" key="5">
    <source>
        <dbReference type="PROSITE-ProRule" id="PRU00221"/>
    </source>
</evidence>
<feature type="compositionally biased region" description="Basic and acidic residues" evidence="6">
    <location>
        <begin position="1843"/>
        <end position="1866"/>
    </location>
</feature>
<feature type="compositionally biased region" description="Acidic residues" evidence="6">
    <location>
        <begin position="832"/>
        <end position="842"/>
    </location>
</feature>
<name>A0A8C5M7T0_9ANUR</name>
<feature type="compositionally biased region" description="Polar residues" evidence="6">
    <location>
        <begin position="1531"/>
        <end position="1548"/>
    </location>
</feature>
<feature type="compositionally biased region" description="Polar residues" evidence="6">
    <location>
        <begin position="1395"/>
        <end position="1404"/>
    </location>
</feature>
<dbReference type="SUPFAM" id="SSF47370">
    <property type="entry name" value="Bromodomain"/>
    <property type="match status" value="1"/>
</dbReference>
<feature type="compositionally biased region" description="Low complexity" evidence="6">
    <location>
        <begin position="1315"/>
        <end position="1376"/>
    </location>
</feature>
<evidence type="ECO:0000256" key="4">
    <source>
        <dbReference type="PROSITE-ProRule" id="PRU00035"/>
    </source>
</evidence>
<dbReference type="FunFam" id="1.20.920.10:FF:000066">
    <property type="entry name" value="Transcription initiation factor TFIID subunit 1"/>
    <property type="match status" value="1"/>
</dbReference>
<feature type="compositionally biased region" description="Basic residues" evidence="6">
    <location>
        <begin position="1787"/>
        <end position="1796"/>
    </location>
</feature>
<dbReference type="SMART" id="SM00320">
    <property type="entry name" value="WD40"/>
    <property type="match status" value="8"/>
</dbReference>
<dbReference type="FunFam" id="2.30.30.1040:FF:000003">
    <property type="entry name" value="Bromodomain and WD repeat domain containing 1"/>
    <property type="match status" value="1"/>
</dbReference>
<evidence type="ECO:0000313" key="8">
    <source>
        <dbReference type="Ensembl" id="ENSLLEP00000008002.1"/>
    </source>
</evidence>
<gene>
    <name evidence="8" type="primary">BRWD1</name>
</gene>
<sequence>MAEPPGPSLPRQPLESELYFLIARFLANGPCRTSAKMLMRELNDHNLLPQRIDWLGNEHAQTFEDMASHHSRVAPDHLLRLCQQLLSLLNEELPPAVPATSSLIDVGPRSVLCRSGKDCRNIQWNLKTLAALHSGRPPEVPGRMKRMPNVVNVHYGKHLTGMVRLNPAFPVSMYQHVKLKKKILGHLSPVYCVAFDRTGERIFTGSDDCLLKVWSTLDGRLLASLRGHSAEISELAVNYENTLIATTSCEKLIRVWSLRTGAPVTVLQGHSVSVNSLIFSPLVRGSARYLISAGGDATVCLWQWDVDSWQFNDRPVKFVERSGPTAKLLCCSCSAGGMFLAAGGSDHMIRMYYFGREAPEKTNELEGHMGIIDSIQFSNHSERFLSGSSDGTVRIWHLENQEWSSLTLDMSQQLKESSTDNEQDLYGKQRVFMLAWNVADTLVVTATSSRLLKVWDSHNGKLLHVLTGHQNDIYVLEPHPLDPRIVLSAGYDGNVCIWDITKGVRIKHHVNVIEGQGQGAILDCKLSADGQHVAATDSQGHLLIFGFGCSKMYEKVPDQMFYHTDYRPLCRDANNWVLDEQTQQAPHLMPPPFLVDADGNPHPLRYQRLVPGREDCADEQLIPQLGYAETSYGEIVEQVIGQQGNVDAGVLNGIIQDFQRAHLQNRNPEREPGSNRELPTDAMPQRDNVAPSRGDDLGDGIQDEGALPDTSQVPRVSPQSQESSQCSLPTWKCRIVVPQIPFSIYKKQEEFRIAKGNEEKARIIKQKTYDFQENYEVSYRRRHSRPKTRARSSRRDVEEFLDLSCEEGEESSENVEEEESMDQITEDVSSVADDDWDDENDDSRDSSSEHSDWTIEARTPAQPSPRASRTRTRKLPSTSSWGSSGEEEPPRPRKKSVKQKKQNELSDPAGLPVNGEILDYRPPAWITDTMPHRSPFVPQMGDKVIYFRQGHEAYINAVTRNNLGISTCLEEPWNETVLRDQEVAKIIAIHYEVAPPVLCCLKLALIDHVSGKLTDRSFCLKYHDMPDVIDFLVLRQFYDRSCKTNWKAGDKFRSIIDDAWWFGTVVSQEPYQADYPDSLFQCYTVQWDNSEMERLSPWDMDLVPDDVNRPSELGASVSVTPDELENLYVPQEGDWGKRTLESECERIIFGIEQLGGLDLAVPFKFPVDLNIYPTYSMVVAYPTDLGTIKTRLMNRFYRRVSALTWEVRLLEINARTFNEPESSIAKSAKTITDLLIKFIKASECVDIIGMHTSTEGSEQGTSSVQPSKKKPGNEDPDSKKQSTKLVDQNVSSVGSFKHRETFKKGTKPPAKPRSSHSTSGASRSSKYDPSAAAYATSSATNSDAGSSLGSSSESETDSKSSTSASEHSSRSSSESSVTGARNKPPSRSKEKAKGSNDNNMTNATAKPASQEKRPKNKTNKKRSARSSDYSSASGQACRDTRGLKKKMPRKSAALAANRLKNMSGVEDSACSSDSDYSASKINRKLPHRTAAAEAKKRLHCACEEENSTKSDSETGPSRWDTRLSPTKLESDSSAHGSNRTPTFSPQKSSTDEESSFKGYSEKHKSVVQNVSEPSLSDSRCSVPCTSIRRHSFESEVEMSSSQGEHQTSPRKNKLRKRQSGKRARTKSLTISDHSLGSQSDVKLSSHTGYIYKKATITSSNSESDTQAPTVHRRRTSQAISSPAWKQKFYDSKGTSESESEDGSSVGSAGSERTKANGVFGSSDSETSASDPCHYLHDKTNREQCGSQTPPKRKSVYTSETDSSCIDVPNANGGKCRPSSESSDGSIKRRTLKKRHRSVCDDDSDIPNSRNLRKRLKVTYDEEDDDDSDVADGSKSKKLSNGRDLQDGGRDGKSEKSSDEENTDYGKRVKLTRRSKVCTRNRGKRTVHYDNEGGDSSDGNLRQGSSRERHTRAAPKSRVSAFIL</sequence>
<dbReference type="Gene3D" id="1.20.920.10">
    <property type="entry name" value="Bromodomain-like"/>
    <property type="match status" value="1"/>
</dbReference>
<dbReference type="PRINTS" id="PR00503">
    <property type="entry name" value="BROMODOMAIN"/>
</dbReference>
<dbReference type="GO" id="GO:0006357">
    <property type="term" value="P:regulation of transcription by RNA polymerase II"/>
    <property type="evidence" value="ECO:0007669"/>
    <property type="project" value="TreeGrafter"/>
</dbReference>
<feature type="compositionally biased region" description="Basic residues" evidence="6">
    <location>
        <begin position="1867"/>
        <end position="1885"/>
    </location>
</feature>
<feature type="compositionally biased region" description="Acidic residues" evidence="6">
    <location>
        <begin position="804"/>
        <end position="825"/>
    </location>
</feature>
<feature type="compositionally biased region" description="Basic residues" evidence="6">
    <location>
        <begin position="1608"/>
        <end position="1625"/>
    </location>
</feature>
<dbReference type="GO" id="GO:0007010">
    <property type="term" value="P:cytoskeleton organization"/>
    <property type="evidence" value="ECO:0007669"/>
    <property type="project" value="TreeGrafter"/>
</dbReference>
<dbReference type="SUPFAM" id="SSF50978">
    <property type="entry name" value="WD40 repeat-like"/>
    <property type="match status" value="1"/>
</dbReference>
<feature type="compositionally biased region" description="Basic residues" evidence="6">
    <location>
        <begin position="1414"/>
        <end position="1424"/>
    </location>
</feature>
<dbReference type="OrthoDB" id="538223at2759"/>
<feature type="region of interest" description="Disordered" evidence="6">
    <location>
        <begin position="804"/>
        <end position="914"/>
    </location>
</feature>
<keyword evidence="1 5" id="KW-0853">WD repeat</keyword>
<accession>A0A8C5M7T0</accession>
<feature type="compositionally biased region" description="Acidic residues" evidence="6">
    <location>
        <begin position="1820"/>
        <end position="1829"/>
    </location>
</feature>
<feature type="compositionally biased region" description="Polar residues" evidence="6">
    <location>
        <begin position="1742"/>
        <end position="1763"/>
    </location>
</feature>
<dbReference type="InterPro" id="IPR001487">
    <property type="entry name" value="Bromodomain"/>
</dbReference>
<feature type="compositionally biased region" description="Polar residues" evidence="6">
    <location>
        <begin position="1566"/>
        <end position="1579"/>
    </location>
</feature>
<feature type="region of interest" description="Disordered" evidence="6">
    <location>
        <begin position="1252"/>
        <end position="1923"/>
    </location>
</feature>
<dbReference type="PROSITE" id="PS50294">
    <property type="entry name" value="WD_REPEATS_REGION"/>
    <property type="match status" value="5"/>
</dbReference>
<dbReference type="InterPro" id="IPR019775">
    <property type="entry name" value="WD40_repeat_CS"/>
</dbReference>
<dbReference type="InterPro" id="IPR015943">
    <property type="entry name" value="WD40/YVTN_repeat-like_dom_sf"/>
</dbReference>
<dbReference type="SMART" id="SM00297">
    <property type="entry name" value="BROMO"/>
    <property type="match status" value="1"/>
</dbReference>